<evidence type="ECO:0000313" key="3">
    <source>
        <dbReference type="Proteomes" id="UP000297878"/>
    </source>
</evidence>
<feature type="transmembrane region" description="Helical" evidence="1">
    <location>
        <begin position="75"/>
        <end position="96"/>
    </location>
</feature>
<feature type="transmembrane region" description="Helical" evidence="1">
    <location>
        <begin position="45"/>
        <end position="68"/>
    </location>
</feature>
<feature type="transmembrane region" description="Helical" evidence="1">
    <location>
        <begin position="307"/>
        <end position="328"/>
    </location>
</feature>
<feature type="transmembrane region" description="Helical" evidence="1">
    <location>
        <begin position="252"/>
        <end position="269"/>
    </location>
</feature>
<dbReference type="InterPro" id="IPR045691">
    <property type="entry name" value="DUF6056"/>
</dbReference>
<accession>A0A659M7L9</accession>
<name>A0A659M7L9_SALET</name>
<evidence type="ECO:0000256" key="1">
    <source>
        <dbReference type="SAM" id="Phobius"/>
    </source>
</evidence>
<keyword evidence="1" id="KW-1133">Transmembrane helix</keyword>
<sequence length="551" mass="62704">MIMLNKHFFSVIFFFVIILVPSVHVPMHSDDYHYILKGMSINAEITHYLGWSGRVVADMISPFLLVFFPTKVIGIINAICFVSVSLLISAIPYALLKKDKCSWFNFSVIIMLYWIANPNLGQTSFWVVGAANYLWTNLFILIYLYAISKIQNDSKLNYSFVFLLSLIAGCSNENTSIIVVLISICHSIYLYKKNNLKFCFFGVIGSIIGASILLLSPGNYSRASTFPGWVNTPLQNKIADHFINRFESTLQVYWQVYMVIAVFMIISACSTKDRHSRNHLVYSFVFLLFSIIANCAFALSPSIPDRALNGSLILTLISASFVFSSINIDDITGKVLRIVILSFCAPIFLLSYYLFTNSLFANYYQSQIRVDMVVNDKNSGNNTAYIPSFYFTPLLKASDSIDYFHSPSMSSFFGLSYIGTYSPDFDYSQVRRARFFKGPFVLNNELSIDKIFIYRDTVFSQYRLIAKFNKNTSLLSGNEVYLHINMDDGKVLIADLGNNSLWIDESNISQVPLGFINPEKIQSITYGIYTRQTMKRITERTTNIHGMLQNE</sequence>
<dbReference type="Proteomes" id="UP000297878">
    <property type="component" value="Unassembled WGS sequence"/>
</dbReference>
<keyword evidence="1" id="KW-0812">Transmembrane</keyword>
<organism evidence="2 3">
    <name type="scientific">Salmonella enterica subsp. enterica serovar Wernigerode</name>
    <dbReference type="NCBI Taxonomy" id="2565187"/>
    <lineage>
        <taxon>Bacteria</taxon>
        <taxon>Pseudomonadati</taxon>
        <taxon>Pseudomonadota</taxon>
        <taxon>Gammaproteobacteria</taxon>
        <taxon>Enterobacterales</taxon>
        <taxon>Enterobacteriaceae</taxon>
        <taxon>Salmonella</taxon>
    </lineage>
</organism>
<dbReference type="Pfam" id="PF19528">
    <property type="entry name" value="DUF6056"/>
    <property type="match status" value="1"/>
</dbReference>
<feature type="transmembrane region" description="Helical" evidence="1">
    <location>
        <begin position="125"/>
        <end position="146"/>
    </location>
</feature>
<feature type="transmembrane region" description="Helical" evidence="1">
    <location>
        <begin position="198"/>
        <end position="216"/>
    </location>
</feature>
<feature type="transmembrane region" description="Helical" evidence="1">
    <location>
        <begin position="335"/>
        <end position="355"/>
    </location>
</feature>
<feature type="transmembrane region" description="Helical" evidence="1">
    <location>
        <begin position="158"/>
        <end position="191"/>
    </location>
</feature>
<dbReference type="EMBL" id="PYJU01000041">
    <property type="protein sequence ID" value="TGC35279.1"/>
    <property type="molecule type" value="Genomic_DNA"/>
</dbReference>
<keyword evidence="1" id="KW-0472">Membrane</keyword>
<protein>
    <submittedName>
        <fullName evidence="2">Uncharacterized protein</fullName>
    </submittedName>
</protein>
<evidence type="ECO:0000313" key="2">
    <source>
        <dbReference type="EMBL" id="TGC35279.1"/>
    </source>
</evidence>
<comment type="caution">
    <text evidence="2">The sequence shown here is derived from an EMBL/GenBank/DDBJ whole genome shotgun (WGS) entry which is preliminary data.</text>
</comment>
<feature type="transmembrane region" description="Helical" evidence="1">
    <location>
        <begin position="281"/>
        <end position="301"/>
    </location>
</feature>
<gene>
    <name evidence="2" type="ORF">C9F01_08020</name>
</gene>
<feature type="transmembrane region" description="Helical" evidence="1">
    <location>
        <begin position="7"/>
        <end position="25"/>
    </location>
</feature>
<reference evidence="2 3" key="1">
    <citation type="submission" date="2018-03" db="EMBL/GenBank/DDBJ databases">
        <title>Non-Typhoidal Salmonella genome sequencing and assembly.</title>
        <authorList>
            <person name="Matchawe C."/>
        </authorList>
    </citation>
    <scope>NUCLEOTIDE SEQUENCE [LARGE SCALE GENOMIC DNA]</scope>
    <source>
        <strain evidence="2 3">100ev</strain>
    </source>
</reference>
<dbReference type="AlphaFoldDB" id="A0A659M7L9"/>
<proteinExistence type="predicted"/>
<feature type="transmembrane region" description="Helical" evidence="1">
    <location>
        <begin position="102"/>
        <end position="118"/>
    </location>
</feature>